<keyword evidence="2 4" id="KW-0238">DNA-binding</keyword>
<dbReference type="InterPro" id="IPR023772">
    <property type="entry name" value="DNA-bd_HTH_TetR-type_CS"/>
</dbReference>
<dbReference type="InterPro" id="IPR041479">
    <property type="entry name" value="TetR_CgmR_C"/>
</dbReference>
<reference evidence="6 7" key="1">
    <citation type="submission" date="2020-03" db="EMBL/GenBank/DDBJ databases">
        <title>Soil Listeria distribution.</title>
        <authorList>
            <person name="Liao J."/>
            <person name="Wiedmann M."/>
        </authorList>
    </citation>
    <scope>NUCLEOTIDE SEQUENCE [LARGE SCALE GENOMIC DNA]</scope>
    <source>
        <strain evidence="6 7">FSL L7-1523</strain>
    </source>
</reference>
<keyword evidence="3" id="KW-0804">Transcription</keyword>
<name>A0A841Z3T2_9LIST</name>
<evidence type="ECO:0000313" key="7">
    <source>
        <dbReference type="Proteomes" id="UP000564536"/>
    </source>
</evidence>
<gene>
    <name evidence="6" type="ORF">HB943_00735</name>
</gene>
<dbReference type="InterPro" id="IPR050109">
    <property type="entry name" value="HTH-type_TetR-like_transc_reg"/>
</dbReference>
<evidence type="ECO:0000256" key="3">
    <source>
        <dbReference type="ARBA" id="ARBA00023163"/>
    </source>
</evidence>
<dbReference type="GO" id="GO:0003700">
    <property type="term" value="F:DNA-binding transcription factor activity"/>
    <property type="evidence" value="ECO:0007669"/>
    <property type="project" value="TreeGrafter"/>
</dbReference>
<organism evidence="6 7">
    <name type="scientific">Listeria weihenstephanensis</name>
    <dbReference type="NCBI Taxonomy" id="1006155"/>
    <lineage>
        <taxon>Bacteria</taxon>
        <taxon>Bacillati</taxon>
        <taxon>Bacillota</taxon>
        <taxon>Bacilli</taxon>
        <taxon>Bacillales</taxon>
        <taxon>Listeriaceae</taxon>
        <taxon>Listeria</taxon>
    </lineage>
</organism>
<evidence type="ECO:0000259" key="5">
    <source>
        <dbReference type="PROSITE" id="PS50977"/>
    </source>
</evidence>
<dbReference type="PROSITE" id="PS01081">
    <property type="entry name" value="HTH_TETR_1"/>
    <property type="match status" value="1"/>
</dbReference>
<dbReference type="EMBL" id="JAARRL010000001">
    <property type="protein sequence ID" value="MBC1499107.1"/>
    <property type="molecule type" value="Genomic_DNA"/>
</dbReference>
<dbReference type="PROSITE" id="PS50977">
    <property type="entry name" value="HTH_TETR_2"/>
    <property type="match status" value="1"/>
</dbReference>
<evidence type="ECO:0000313" key="6">
    <source>
        <dbReference type="EMBL" id="MBC1499107.1"/>
    </source>
</evidence>
<dbReference type="InterPro" id="IPR001647">
    <property type="entry name" value="HTH_TetR"/>
</dbReference>
<dbReference type="GO" id="GO:0000976">
    <property type="term" value="F:transcription cis-regulatory region binding"/>
    <property type="evidence" value="ECO:0007669"/>
    <property type="project" value="TreeGrafter"/>
</dbReference>
<feature type="DNA-binding region" description="H-T-H motif" evidence="4">
    <location>
        <begin position="23"/>
        <end position="42"/>
    </location>
</feature>
<dbReference type="Pfam" id="PF00440">
    <property type="entry name" value="TetR_N"/>
    <property type="match status" value="1"/>
</dbReference>
<comment type="caution">
    <text evidence="6">The sequence shown here is derived from an EMBL/GenBank/DDBJ whole genome shotgun (WGS) entry which is preliminary data.</text>
</comment>
<protein>
    <submittedName>
        <fullName evidence="6">TetR/AcrR family transcriptional regulator</fullName>
    </submittedName>
</protein>
<evidence type="ECO:0000256" key="4">
    <source>
        <dbReference type="PROSITE-ProRule" id="PRU00335"/>
    </source>
</evidence>
<feature type="domain" description="HTH tetR-type" evidence="5">
    <location>
        <begin position="1"/>
        <end position="60"/>
    </location>
</feature>
<sequence>MKKQELINATIQIIQEEGVHQLTLAKIAEKVGITKPAIFYHFKNKQDLMMGLTHFTIEKYKQIVAEEYDKLPENDALRYVHAFLQGNLRQLDDPELIRVHAGAMEVLVSNKEATAVWRDVYEQELEKMTPEIGQVRADLISITLDGMWYGAMCGVWDTERAKAVITYLEKIMEQE</sequence>
<dbReference type="RefSeq" id="WP_185423911.1">
    <property type="nucleotide sequence ID" value="NZ_JAARRL010000001.1"/>
</dbReference>
<proteinExistence type="predicted"/>
<dbReference type="PRINTS" id="PR00455">
    <property type="entry name" value="HTHTETR"/>
</dbReference>
<dbReference type="Pfam" id="PF17937">
    <property type="entry name" value="TetR_C_28"/>
    <property type="match status" value="1"/>
</dbReference>
<dbReference type="Gene3D" id="1.10.357.10">
    <property type="entry name" value="Tetracycline Repressor, domain 2"/>
    <property type="match status" value="1"/>
</dbReference>
<dbReference type="SUPFAM" id="SSF46689">
    <property type="entry name" value="Homeodomain-like"/>
    <property type="match status" value="1"/>
</dbReference>
<evidence type="ECO:0000256" key="2">
    <source>
        <dbReference type="ARBA" id="ARBA00023125"/>
    </source>
</evidence>
<dbReference type="Proteomes" id="UP000564536">
    <property type="component" value="Unassembled WGS sequence"/>
</dbReference>
<dbReference type="PANTHER" id="PTHR30055">
    <property type="entry name" value="HTH-TYPE TRANSCRIPTIONAL REGULATOR RUTR"/>
    <property type="match status" value="1"/>
</dbReference>
<dbReference type="AlphaFoldDB" id="A0A841Z3T2"/>
<keyword evidence="1" id="KW-0805">Transcription regulation</keyword>
<dbReference type="PANTHER" id="PTHR30055:SF234">
    <property type="entry name" value="HTH-TYPE TRANSCRIPTIONAL REGULATOR BETI"/>
    <property type="match status" value="1"/>
</dbReference>
<evidence type="ECO:0000256" key="1">
    <source>
        <dbReference type="ARBA" id="ARBA00023015"/>
    </source>
</evidence>
<dbReference type="InterPro" id="IPR009057">
    <property type="entry name" value="Homeodomain-like_sf"/>
</dbReference>
<accession>A0A841Z3T2</accession>